<dbReference type="Proteomes" id="UP001178507">
    <property type="component" value="Unassembled WGS sequence"/>
</dbReference>
<sequence>MLQIENMSIVELNELIASRENELKIIKKRLAFTKKEKKGEDITINLLQPSGRTIPHTVKPKNTILQVKRSIVEELNMDKPECIRLVYGTEEMKNTKTIAGYGVDDGDVLTIVMALAGGAKKGGVQQNFLKTAKRMQANDLIQRTQNTTDQAITHCNHVANQLMALADTDVRSALRALLAENTDEKLDGCIAVLKTTHNKDTRLEGCADLLFDRITQPIKDRMKDFNGAIETTHCVFQMMMSDAFCPNGKWDWKSFEGMVDDVKRQRSQPAQPVNMNMG</sequence>
<accession>A0AA36MPE8</accession>
<dbReference type="InterPro" id="IPR029071">
    <property type="entry name" value="Ubiquitin-like_domsf"/>
</dbReference>
<dbReference type="Pfam" id="PF00240">
    <property type="entry name" value="ubiquitin"/>
    <property type="match status" value="1"/>
</dbReference>
<evidence type="ECO:0000256" key="1">
    <source>
        <dbReference type="SAM" id="Coils"/>
    </source>
</evidence>
<reference evidence="3" key="1">
    <citation type="submission" date="2023-08" db="EMBL/GenBank/DDBJ databases">
        <authorList>
            <person name="Chen Y."/>
            <person name="Shah S."/>
            <person name="Dougan E. K."/>
            <person name="Thang M."/>
            <person name="Chan C."/>
        </authorList>
    </citation>
    <scope>NUCLEOTIDE SEQUENCE</scope>
</reference>
<keyword evidence="1" id="KW-0175">Coiled coil</keyword>
<dbReference type="PROSITE" id="PS50053">
    <property type="entry name" value="UBIQUITIN_2"/>
    <property type="match status" value="1"/>
</dbReference>
<proteinExistence type="predicted"/>
<evidence type="ECO:0000313" key="4">
    <source>
        <dbReference type="Proteomes" id="UP001178507"/>
    </source>
</evidence>
<protein>
    <recommendedName>
        <fullName evidence="2">Ubiquitin-like domain-containing protein</fullName>
    </recommendedName>
</protein>
<keyword evidence="4" id="KW-1185">Reference proteome</keyword>
<dbReference type="InterPro" id="IPR000626">
    <property type="entry name" value="Ubiquitin-like_dom"/>
</dbReference>
<organism evidence="3 4">
    <name type="scientific">Effrenium voratum</name>
    <dbReference type="NCBI Taxonomy" id="2562239"/>
    <lineage>
        <taxon>Eukaryota</taxon>
        <taxon>Sar</taxon>
        <taxon>Alveolata</taxon>
        <taxon>Dinophyceae</taxon>
        <taxon>Suessiales</taxon>
        <taxon>Symbiodiniaceae</taxon>
        <taxon>Effrenium</taxon>
    </lineage>
</organism>
<feature type="domain" description="Ubiquitin-like" evidence="2">
    <location>
        <begin position="42"/>
        <end position="118"/>
    </location>
</feature>
<comment type="caution">
    <text evidence="3">The sequence shown here is derived from an EMBL/GenBank/DDBJ whole genome shotgun (WGS) entry which is preliminary data.</text>
</comment>
<feature type="coiled-coil region" evidence="1">
    <location>
        <begin position="9"/>
        <end position="36"/>
    </location>
</feature>
<name>A0AA36MPE8_9DINO</name>
<dbReference type="SUPFAM" id="SSF54236">
    <property type="entry name" value="Ubiquitin-like"/>
    <property type="match status" value="1"/>
</dbReference>
<gene>
    <name evidence="3" type="ORF">EVOR1521_LOCUS4478</name>
</gene>
<dbReference type="AlphaFoldDB" id="A0AA36MPE8"/>
<evidence type="ECO:0000259" key="2">
    <source>
        <dbReference type="PROSITE" id="PS50053"/>
    </source>
</evidence>
<dbReference type="CDD" id="cd17039">
    <property type="entry name" value="Ubl_ubiquitin_like"/>
    <property type="match status" value="1"/>
</dbReference>
<dbReference type="EMBL" id="CAUJNA010000302">
    <property type="protein sequence ID" value="CAJ1375118.1"/>
    <property type="molecule type" value="Genomic_DNA"/>
</dbReference>
<dbReference type="SMART" id="SM00213">
    <property type="entry name" value="UBQ"/>
    <property type="match status" value="1"/>
</dbReference>
<evidence type="ECO:0000313" key="3">
    <source>
        <dbReference type="EMBL" id="CAJ1375118.1"/>
    </source>
</evidence>
<dbReference type="Gene3D" id="3.10.20.90">
    <property type="entry name" value="Phosphatidylinositol 3-kinase Catalytic Subunit, Chain A, domain 1"/>
    <property type="match status" value="1"/>
</dbReference>